<dbReference type="PANTHER" id="PTHR35870">
    <property type="entry name" value="PROTEIN, PUTATIVE (AFU_ORTHOLOGUE AFUA_5G03330)-RELATED"/>
    <property type="match status" value="1"/>
</dbReference>
<dbReference type="OMA" id="DDGHMSK"/>
<dbReference type="Pfam" id="PF14027">
    <property type="entry name" value="Questin_oxidase"/>
    <property type="match status" value="1"/>
</dbReference>
<keyword evidence="3" id="KW-1185">Reference proteome</keyword>
<dbReference type="Proteomes" id="UP000054383">
    <property type="component" value="Unassembled WGS sequence"/>
</dbReference>
<organism evidence="2 3">
    <name type="scientific">Talaromyces islandicus</name>
    <name type="common">Penicillium islandicum</name>
    <dbReference type="NCBI Taxonomy" id="28573"/>
    <lineage>
        <taxon>Eukaryota</taxon>
        <taxon>Fungi</taxon>
        <taxon>Dikarya</taxon>
        <taxon>Ascomycota</taxon>
        <taxon>Pezizomycotina</taxon>
        <taxon>Eurotiomycetes</taxon>
        <taxon>Eurotiomycetidae</taxon>
        <taxon>Eurotiales</taxon>
        <taxon>Trichocomaceae</taxon>
        <taxon>Talaromyces</taxon>
        <taxon>Talaromyces sect. Islandici</taxon>
    </lineage>
</organism>
<accession>A0A0U1MAM7</accession>
<gene>
    <name evidence="2" type="ORF">PISL3812_09741</name>
</gene>
<dbReference type="InterPro" id="IPR025337">
    <property type="entry name" value="Questin_oxidase-like"/>
</dbReference>
<dbReference type="OrthoDB" id="10004862at2759"/>
<dbReference type="AlphaFoldDB" id="A0A0U1MAM7"/>
<dbReference type="GO" id="GO:0016491">
    <property type="term" value="F:oxidoreductase activity"/>
    <property type="evidence" value="ECO:0007669"/>
    <property type="project" value="UniProtKB-KW"/>
</dbReference>
<evidence type="ECO:0000256" key="1">
    <source>
        <dbReference type="ARBA" id="ARBA00023002"/>
    </source>
</evidence>
<protein>
    <submittedName>
        <fullName evidence="2">Uncharacterized protein</fullName>
    </submittedName>
</protein>
<keyword evidence="1" id="KW-0560">Oxidoreductase</keyword>
<evidence type="ECO:0000313" key="3">
    <source>
        <dbReference type="Proteomes" id="UP000054383"/>
    </source>
</evidence>
<name>A0A0U1MAM7_TALIS</name>
<sequence>MSTPYRYKLDPTVSPGYCHVDKLTTESAAVASLILQSNRTAYHVFTTDFDKMGAYLHNHIVHHTLTLWALGADPETMIFHKKNNENYQLLPRKFPDESVIEEMKTEKGFRKYRGSQDHFLDFVTFFEREIDQLGYQEVLQRYMVGGGDIADDLLGRMYHGYVHSLMYVGQALEFKQLPLLAEGLAQAASHNDMYYNDFLTYTELQSRYTNEPSLSLIECMEKCRQDPVISTCSSVDVHHQVVNGSWRVEKEMIRDYVCGKAFKEMAAVCAQYRVNEDDVERSSAELINAAVYMASAAQSPPHECRFDFFLIHGCNASIWQTAFTEESSLSRTQKARLIEYSGRVILMLYAGMGSPTLNIDWLLAQVPREPQADWDRVFERVVRHKDDGHMSKLIRVIRHAQDISVPYEDNARFPMKQHMFLPAAQAAIDSGSDKPMSGVLHFDFVRGCAFPKAWEKVPTRDGVVV</sequence>
<dbReference type="PANTHER" id="PTHR35870:SF1">
    <property type="entry name" value="PROTEIN, PUTATIVE (AFU_ORTHOLOGUE AFUA_5G03330)-RELATED"/>
    <property type="match status" value="1"/>
</dbReference>
<evidence type="ECO:0000313" key="2">
    <source>
        <dbReference type="EMBL" id="CRG92677.1"/>
    </source>
</evidence>
<dbReference type="EMBL" id="CVMT01000013">
    <property type="protein sequence ID" value="CRG92677.1"/>
    <property type="molecule type" value="Genomic_DNA"/>
</dbReference>
<reference evidence="2 3" key="1">
    <citation type="submission" date="2015-04" db="EMBL/GenBank/DDBJ databases">
        <authorList>
            <person name="Syromyatnikov M.Y."/>
            <person name="Popov V.N."/>
        </authorList>
    </citation>
    <scope>NUCLEOTIDE SEQUENCE [LARGE SCALE GENOMIC DNA]</scope>
    <source>
        <strain evidence="2">WF-38-12</strain>
    </source>
</reference>
<dbReference type="STRING" id="28573.A0A0U1MAM7"/>
<proteinExistence type="predicted"/>